<dbReference type="Proteomes" id="UP000610966">
    <property type="component" value="Unassembled WGS sequence"/>
</dbReference>
<dbReference type="RefSeq" id="WP_204011771.1">
    <property type="nucleotide sequence ID" value="NZ_BOOG01000009.1"/>
</dbReference>
<dbReference type="AlphaFoldDB" id="A0A8J3R3Z9"/>
<keyword evidence="2" id="KW-1185">Reference proteome</keyword>
<dbReference type="EMBL" id="BOOG01000009">
    <property type="protein sequence ID" value="GIH68692.1"/>
    <property type="molecule type" value="Genomic_DNA"/>
</dbReference>
<organism evidence="1 2">
    <name type="scientific">Sphaerimonospora thailandensis</name>
    <dbReference type="NCBI Taxonomy" id="795644"/>
    <lineage>
        <taxon>Bacteria</taxon>
        <taxon>Bacillati</taxon>
        <taxon>Actinomycetota</taxon>
        <taxon>Actinomycetes</taxon>
        <taxon>Streptosporangiales</taxon>
        <taxon>Streptosporangiaceae</taxon>
        <taxon>Sphaerimonospora</taxon>
    </lineage>
</organism>
<comment type="caution">
    <text evidence="1">The sequence shown here is derived from an EMBL/GenBank/DDBJ whole genome shotgun (WGS) entry which is preliminary data.</text>
</comment>
<gene>
    <name evidence="1" type="ORF">Mth01_09450</name>
</gene>
<proteinExistence type="predicted"/>
<sequence length="91" mass="10331">MTSTSEYGWRRRSLLETLAGQLPERGLASRMIGGEEPVLWIWHPRTRKQTIVFASPAKEGWVFLWSPDGQENADEPGLAADRIRKLLSQPV</sequence>
<protein>
    <submittedName>
        <fullName evidence="1">Uncharacterized protein</fullName>
    </submittedName>
</protein>
<accession>A0A8J3R3Z9</accession>
<evidence type="ECO:0000313" key="1">
    <source>
        <dbReference type="EMBL" id="GIH68692.1"/>
    </source>
</evidence>
<reference evidence="1" key="1">
    <citation type="submission" date="2021-01" db="EMBL/GenBank/DDBJ databases">
        <title>Whole genome shotgun sequence of Sphaerimonospora thailandensis NBRC 107569.</title>
        <authorList>
            <person name="Komaki H."/>
            <person name="Tamura T."/>
        </authorList>
    </citation>
    <scope>NUCLEOTIDE SEQUENCE</scope>
    <source>
        <strain evidence="1">NBRC 107569</strain>
    </source>
</reference>
<name>A0A8J3R3Z9_9ACTN</name>
<evidence type="ECO:0000313" key="2">
    <source>
        <dbReference type="Proteomes" id="UP000610966"/>
    </source>
</evidence>